<dbReference type="SMART" id="SM00342">
    <property type="entry name" value="HTH_ARAC"/>
    <property type="match status" value="1"/>
</dbReference>
<evidence type="ECO:0000313" key="5">
    <source>
        <dbReference type="EMBL" id="QBX57536.1"/>
    </source>
</evidence>
<dbReference type="PANTHER" id="PTHR43130">
    <property type="entry name" value="ARAC-FAMILY TRANSCRIPTIONAL REGULATOR"/>
    <property type="match status" value="1"/>
</dbReference>
<keyword evidence="2" id="KW-0238">DNA-binding</keyword>
<keyword evidence="1" id="KW-0805">Transcription regulation</keyword>
<sequence length="331" mass="35417">MLRVGVLLYDGCFAAEAMSVMDMLTVANRVAQFSGQPERFAVSAVGVDAGPVSTSGGTAIHARRISYALDLLVVPGFDFGPGQGGVPDDLACWRREVGVLRRASERGVPVASICVGAFLLGAAGLLDGRRATTAWLVADELARRHPLATVEAAAVLVEDGPVTTTGAFSASSDLALHLARLHAGPDIARATARLTLTRTDRSSQSPYVDESLARRSRGAFSTAVRAHLLDRIDEAYDLAALAAHFHVSTRTLLRRFRAETNQTPLDFIQSARIGRAKRLLETTDLGVAEVSAAVGYLDPASFRRLFASHVGMSPSHYRRSFSDVTGRNLVY</sequence>
<evidence type="ECO:0000259" key="4">
    <source>
        <dbReference type="PROSITE" id="PS01124"/>
    </source>
</evidence>
<gene>
    <name evidence="5" type="ORF">EXE58_08795</name>
</gene>
<protein>
    <submittedName>
        <fullName evidence="5">Helix-turn-helix domain-containing protein</fullName>
    </submittedName>
</protein>
<dbReference type="SUPFAM" id="SSF46689">
    <property type="entry name" value="Homeodomain-like"/>
    <property type="match status" value="2"/>
</dbReference>
<dbReference type="Proteomes" id="UP000294853">
    <property type="component" value="Chromosome"/>
</dbReference>
<dbReference type="KEGG" id="nsn:EXE58_08795"/>
<evidence type="ECO:0000256" key="1">
    <source>
        <dbReference type="ARBA" id="ARBA00023015"/>
    </source>
</evidence>
<dbReference type="InterPro" id="IPR029062">
    <property type="entry name" value="Class_I_gatase-like"/>
</dbReference>
<proteinExistence type="predicted"/>
<keyword evidence="6" id="KW-1185">Reference proteome</keyword>
<evidence type="ECO:0000313" key="6">
    <source>
        <dbReference type="Proteomes" id="UP000294853"/>
    </source>
</evidence>
<name>A0A4P7IJD4_9ACTN</name>
<dbReference type="GO" id="GO:0043565">
    <property type="term" value="F:sequence-specific DNA binding"/>
    <property type="evidence" value="ECO:0007669"/>
    <property type="project" value="InterPro"/>
</dbReference>
<dbReference type="OrthoDB" id="3194870at2"/>
<dbReference type="InterPro" id="IPR002818">
    <property type="entry name" value="DJ-1/PfpI"/>
</dbReference>
<feature type="domain" description="HTH araC/xylS-type" evidence="4">
    <location>
        <begin position="222"/>
        <end position="320"/>
    </location>
</feature>
<dbReference type="InterPro" id="IPR018060">
    <property type="entry name" value="HTH_AraC"/>
</dbReference>
<dbReference type="EMBL" id="CP038436">
    <property type="protein sequence ID" value="QBX57536.1"/>
    <property type="molecule type" value="Genomic_DNA"/>
</dbReference>
<dbReference type="Gene3D" id="1.10.10.60">
    <property type="entry name" value="Homeodomain-like"/>
    <property type="match status" value="1"/>
</dbReference>
<dbReference type="Pfam" id="PF12833">
    <property type="entry name" value="HTH_18"/>
    <property type="match status" value="1"/>
</dbReference>
<dbReference type="PANTHER" id="PTHR43130:SF3">
    <property type="entry name" value="HTH-TYPE TRANSCRIPTIONAL REGULATOR RV1931C"/>
    <property type="match status" value="1"/>
</dbReference>
<evidence type="ECO:0000256" key="3">
    <source>
        <dbReference type="ARBA" id="ARBA00023163"/>
    </source>
</evidence>
<accession>A0A4P7IJD4</accession>
<dbReference type="InterPro" id="IPR052158">
    <property type="entry name" value="INH-QAR"/>
</dbReference>
<dbReference type="Gene3D" id="3.40.50.880">
    <property type="match status" value="1"/>
</dbReference>
<dbReference type="InterPro" id="IPR018062">
    <property type="entry name" value="HTH_AraC-typ_CS"/>
</dbReference>
<keyword evidence="3" id="KW-0804">Transcription</keyword>
<dbReference type="Pfam" id="PF01965">
    <property type="entry name" value="DJ-1_PfpI"/>
    <property type="match status" value="1"/>
</dbReference>
<reference evidence="5 6" key="1">
    <citation type="submission" date="2019-03" db="EMBL/GenBank/DDBJ databases">
        <title>Three New Species of Nocardioides, Nocardioides euryhalodurans sp. nov., Nocardioides seonyuensis sp. nov. and Nocardioides eburneoflavus sp. nov. Iolated from Soil.</title>
        <authorList>
            <person name="Roh S.G."/>
            <person name="Lee C."/>
            <person name="Kim M.-K."/>
            <person name="Kim S.B."/>
        </authorList>
    </citation>
    <scope>NUCLEOTIDE SEQUENCE [LARGE SCALE GENOMIC DNA]</scope>
    <source>
        <strain evidence="5 6">MMS17-SY207-3</strain>
    </source>
</reference>
<dbReference type="PROSITE" id="PS01124">
    <property type="entry name" value="HTH_ARAC_FAMILY_2"/>
    <property type="match status" value="1"/>
</dbReference>
<organism evidence="5 6">
    <name type="scientific">Nocardioides seonyuensis</name>
    <dbReference type="NCBI Taxonomy" id="2518371"/>
    <lineage>
        <taxon>Bacteria</taxon>
        <taxon>Bacillati</taxon>
        <taxon>Actinomycetota</taxon>
        <taxon>Actinomycetes</taxon>
        <taxon>Propionibacteriales</taxon>
        <taxon>Nocardioidaceae</taxon>
        <taxon>Nocardioides</taxon>
    </lineage>
</organism>
<dbReference type="PROSITE" id="PS00041">
    <property type="entry name" value="HTH_ARAC_FAMILY_1"/>
    <property type="match status" value="1"/>
</dbReference>
<dbReference type="InterPro" id="IPR009057">
    <property type="entry name" value="Homeodomain-like_sf"/>
</dbReference>
<dbReference type="SUPFAM" id="SSF52317">
    <property type="entry name" value="Class I glutamine amidotransferase-like"/>
    <property type="match status" value="1"/>
</dbReference>
<evidence type="ECO:0000256" key="2">
    <source>
        <dbReference type="ARBA" id="ARBA00023125"/>
    </source>
</evidence>
<dbReference type="GO" id="GO:0003700">
    <property type="term" value="F:DNA-binding transcription factor activity"/>
    <property type="evidence" value="ECO:0007669"/>
    <property type="project" value="InterPro"/>
</dbReference>
<dbReference type="AlphaFoldDB" id="A0A4P7IJD4"/>